<accession>A0A8J2N988</accession>
<dbReference type="Proteomes" id="UP000693738">
    <property type="component" value="Unassembled WGS sequence"/>
</dbReference>
<evidence type="ECO:0000256" key="1">
    <source>
        <dbReference type="SAM" id="MobiDB-lite"/>
    </source>
</evidence>
<sequence>MFQNGKRPVFCNSYHQADVIEVKAISLYLINAAPHTTDDGPAVPCLRHMRSFTNARAPRTPNFNPDDKRQSMKPASLKERESFTDDQIDLIERQYRSRPQALLGVDEMV</sequence>
<proteinExistence type="predicted"/>
<feature type="region of interest" description="Disordered" evidence="1">
    <location>
        <begin position="54"/>
        <end position="83"/>
    </location>
</feature>
<comment type="caution">
    <text evidence="2">The sequence shown here is derived from an EMBL/GenBank/DDBJ whole genome shotgun (WGS) entry which is preliminary data.</text>
</comment>
<organism evidence="2 3">
    <name type="scientific">Fusarium equiseti</name>
    <name type="common">Fusarium scirpi</name>
    <dbReference type="NCBI Taxonomy" id="61235"/>
    <lineage>
        <taxon>Eukaryota</taxon>
        <taxon>Fungi</taxon>
        <taxon>Dikarya</taxon>
        <taxon>Ascomycota</taxon>
        <taxon>Pezizomycotina</taxon>
        <taxon>Sordariomycetes</taxon>
        <taxon>Hypocreomycetidae</taxon>
        <taxon>Hypocreales</taxon>
        <taxon>Nectriaceae</taxon>
        <taxon>Fusarium</taxon>
        <taxon>Fusarium incarnatum-equiseti species complex</taxon>
    </lineage>
</organism>
<gene>
    <name evidence="2" type="ORF">FEQUK3_LOCUS3861</name>
</gene>
<feature type="compositionally biased region" description="Basic and acidic residues" evidence="1">
    <location>
        <begin position="65"/>
        <end position="83"/>
    </location>
</feature>
<reference evidence="2" key="1">
    <citation type="submission" date="2021-05" db="EMBL/GenBank/DDBJ databases">
        <authorList>
            <person name="Khan N."/>
        </authorList>
    </citation>
    <scope>NUCLEOTIDE SEQUENCE</scope>
</reference>
<dbReference type="AlphaFoldDB" id="A0A8J2N988"/>
<evidence type="ECO:0000313" key="3">
    <source>
        <dbReference type="Proteomes" id="UP000693738"/>
    </source>
</evidence>
<evidence type="ECO:0000313" key="2">
    <source>
        <dbReference type="EMBL" id="CAG7558126.1"/>
    </source>
</evidence>
<dbReference type="EMBL" id="CAJSTJ010000122">
    <property type="protein sequence ID" value="CAG7558126.1"/>
    <property type="molecule type" value="Genomic_DNA"/>
</dbReference>
<protein>
    <submittedName>
        <fullName evidence="2">Uncharacterized protein</fullName>
    </submittedName>
</protein>
<name>A0A8J2N988_FUSEQ</name>